<evidence type="ECO:0000259" key="7">
    <source>
        <dbReference type="PROSITE" id="PS50188"/>
    </source>
</evidence>
<feature type="compositionally biased region" description="Low complexity" evidence="5">
    <location>
        <begin position="224"/>
        <end position="234"/>
    </location>
</feature>
<evidence type="ECO:0000259" key="6">
    <source>
        <dbReference type="PROSITE" id="PS50089"/>
    </source>
</evidence>
<dbReference type="InterPro" id="IPR001841">
    <property type="entry name" value="Znf_RING"/>
</dbReference>
<feature type="region of interest" description="Disordered" evidence="5">
    <location>
        <begin position="838"/>
        <end position="890"/>
    </location>
</feature>
<feature type="compositionally biased region" description="Basic residues" evidence="5">
    <location>
        <begin position="235"/>
        <end position="244"/>
    </location>
</feature>
<organism evidence="8 9">
    <name type="scientific">Phascolomyces articulosus</name>
    <dbReference type="NCBI Taxonomy" id="60185"/>
    <lineage>
        <taxon>Eukaryota</taxon>
        <taxon>Fungi</taxon>
        <taxon>Fungi incertae sedis</taxon>
        <taxon>Mucoromycota</taxon>
        <taxon>Mucoromycotina</taxon>
        <taxon>Mucoromycetes</taxon>
        <taxon>Mucorales</taxon>
        <taxon>Lichtheimiaceae</taxon>
        <taxon>Phascolomyces</taxon>
    </lineage>
</organism>
<name>A0AAD5JUG7_9FUNG</name>
<keyword evidence="9" id="KW-1185">Reference proteome</keyword>
<keyword evidence="1" id="KW-0479">Metal-binding</keyword>
<dbReference type="PROSITE" id="PS50089">
    <property type="entry name" value="ZF_RING_2"/>
    <property type="match status" value="1"/>
</dbReference>
<proteinExistence type="predicted"/>
<evidence type="ECO:0000256" key="3">
    <source>
        <dbReference type="ARBA" id="ARBA00022833"/>
    </source>
</evidence>
<dbReference type="GO" id="GO:0005737">
    <property type="term" value="C:cytoplasm"/>
    <property type="evidence" value="ECO:0007669"/>
    <property type="project" value="TreeGrafter"/>
</dbReference>
<sequence>MPVLDEVASNPASFEYNSRMVESSWRHILAIAQNHIHEYHQDNEDERRSSQEFYDRERRMVHALDTLFQLAYEGTGYLAFIATITSALDPESPVAMAFLSHIVDRAALPSRETMAAVSPVILSRLNKPTHHLYNVFSLLVTPSSSNTSPSLVIPPSTTTTTATPHNSTNNNDHDTATTFSLPTAKLQRHCRRRRQRRQQQQKILTTQQWKRPCPQCLESPFAPSSSSLPSQQQQQHKKKKKKRCHGPSILLKLNSAALWSLLAEKFAGDLCQELWTEEVGDLLLHFLADPEEDLRVRIFALIALEKFALTGAVKEAIIAHPCNIRTILLSVIQECEEANHRIFLMSPYSPVSSLSHNSSDPNDMMDLHMASHQSHPTNNNKSSSSTSPLPPTSKHPANKVKYCLENIWRDTKIQFMRLFHRKQNSNNHHDEDYEQKYDVHVDSFNEGWSLDGDKTDDPAAPVGETSQQHHLHNNLSRTFSASSTIASSSSALSDHIKQRASPPPRSEFMSHLNSFDTGFIPPEGKLRDDWTRYVQLAHCSRWALDNVFGEDEQQLACSWDLSHLKAIMNVFDATAHWKLGGNGLELRNDRPHFESIRATASVKQGKWYYETMLLTNGIMQLGWATSRCRFTPEEGYGVGDDCNGFAFDTYRTAVWADGSAVYPQSHSNVHCRAGDVLGSFLDLDNGLCTFFINGCDLGLTVEFEHPARQINQQQEDEGMATGSSSHSPMLPPPPPSFHASNQHYNEKASTTSHYHSSTMSSSKSNKKKKTTTTQQQQESVSLGLYPAVSLTTHQHILLNFGDRPWMYPPPVSVKYKGISEAGKLEDHFKSRVIKYAQKRNKPRCKSQATISTTTSSQAAASAAAASGTPHLPISNNHHHHSQPSSITNLQSIPTTTSATTIIASSSSPSIPITRIETDVLSSSSSSSSTSSYDWDGPLCTICFSEPKNIMLLPCRHTGWGERCADALDMCPLCRADIEDRISLPGSMKSPRSN</sequence>
<gene>
    <name evidence="8" type="ORF">BDA99DRAFT_467298</name>
</gene>
<feature type="region of interest" description="Disordered" evidence="5">
    <location>
        <begin position="354"/>
        <end position="397"/>
    </location>
</feature>
<reference evidence="8" key="2">
    <citation type="submission" date="2023-02" db="EMBL/GenBank/DDBJ databases">
        <authorList>
            <consortium name="DOE Joint Genome Institute"/>
            <person name="Mondo S.J."/>
            <person name="Chang Y."/>
            <person name="Wang Y."/>
            <person name="Ahrendt S."/>
            <person name="Andreopoulos W."/>
            <person name="Barry K."/>
            <person name="Beard J."/>
            <person name="Benny G.L."/>
            <person name="Blankenship S."/>
            <person name="Bonito G."/>
            <person name="Cuomo C."/>
            <person name="Desiro A."/>
            <person name="Gervers K.A."/>
            <person name="Hundley H."/>
            <person name="Kuo A."/>
            <person name="LaButti K."/>
            <person name="Lang B.F."/>
            <person name="Lipzen A."/>
            <person name="O'Donnell K."/>
            <person name="Pangilinan J."/>
            <person name="Reynolds N."/>
            <person name="Sandor L."/>
            <person name="Smith M.W."/>
            <person name="Tsang A."/>
            <person name="Grigoriev I.V."/>
            <person name="Stajich J.E."/>
            <person name="Spatafora J.W."/>
        </authorList>
    </citation>
    <scope>NUCLEOTIDE SEQUENCE</scope>
    <source>
        <strain evidence="8">RSA 2281</strain>
    </source>
</reference>
<evidence type="ECO:0000256" key="4">
    <source>
        <dbReference type="PROSITE-ProRule" id="PRU00175"/>
    </source>
</evidence>
<accession>A0AAD5JUG7</accession>
<feature type="region of interest" description="Disordered" evidence="5">
    <location>
        <begin position="221"/>
        <end position="244"/>
    </location>
</feature>
<comment type="caution">
    <text evidence="8">The sequence shown here is derived from an EMBL/GenBank/DDBJ whole genome shotgun (WGS) entry which is preliminary data.</text>
</comment>
<dbReference type="SUPFAM" id="SSF49899">
    <property type="entry name" value="Concanavalin A-like lectins/glucanases"/>
    <property type="match status" value="1"/>
</dbReference>
<dbReference type="GO" id="GO:0004842">
    <property type="term" value="F:ubiquitin-protein transferase activity"/>
    <property type="evidence" value="ECO:0007669"/>
    <property type="project" value="InterPro"/>
</dbReference>
<feature type="compositionally biased region" description="Low complexity" evidence="5">
    <location>
        <begin position="747"/>
        <end position="763"/>
    </location>
</feature>
<feature type="compositionally biased region" description="Low complexity" evidence="5">
    <location>
        <begin position="374"/>
        <end position="387"/>
    </location>
</feature>
<evidence type="ECO:0000256" key="5">
    <source>
        <dbReference type="SAM" id="MobiDB-lite"/>
    </source>
</evidence>
<dbReference type="SUPFAM" id="SSF57850">
    <property type="entry name" value="RING/U-box"/>
    <property type="match status" value="1"/>
</dbReference>
<dbReference type="InterPro" id="IPR003877">
    <property type="entry name" value="SPRY_dom"/>
</dbReference>
<feature type="compositionally biased region" description="Low complexity" evidence="5">
    <location>
        <begin position="846"/>
        <end position="866"/>
    </location>
</feature>
<feature type="region of interest" description="Disordered" evidence="5">
    <location>
        <begin position="143"/>
        <end position="206"/>
    </location>
</feature>
<dbReference type="Gene3D" id="3.30.40.10">
    <property type="entry name" value="Zinc/RING finger domain, C3HC4 (zinc finger)"/>
    <property type="match status" value="1"/>
</dbReference>
<reference evidence="8" key="1">
    <citation type="journal article" date="2022" name="IScience">
        <title>Evolution of zygomycete secretomes and the origins of terrestrial fungal ecologies.</title>
        <authorList>
            <person name="Chang Y."/>
            <person name="Wang Y."/>
            <person name="Mondo S."/>
            <person name="Ahrendt S."/>
            <person name="Andreopoulos W."/>
            <person name="Barry K."/>
            <person name="Beard J."/>
            <person name="Benny G.L."/>
            <person name="Blankenship S."/>
            <person name="Bonito G."/>
            <person name="Cuomo C."/>
            <person name="Desiro A."/>
            <person name="Gervers K.A."/>
            <person name="Hundley H."/>
            <person name="Kuo A."/>
            <person name="LaButti K."/>
            <person name="Lang B.F."/>
            <person name="Lipzen A."/>
            <person name="O'Donnell K."/>
            <person name="Pangilinan J."/>
            <person name="Reynolds N."/>
            <person name="Sandor L."/>
            <person name="Smith M.E."/>
            <person name="Tsang A."/>
            <person name="Grigoriev I.V."/>
            <person name="Stajich J.E."/>
            <person name="Spatafora J.W."/>
        </authorList>
    </citation>
    <scope>NUCLEOTIDE SEQUENCE</scope>
    <source>
        <strain evidence="8">RSA 2281</strain>
    </source>
</reference>
<dbReference type="InterPro" id="IPR045129">
    <property type="entry name" value="RNF123/RKP/RSPRY1"/>
</dbReference>
<dbReference type="PANTHER" id="PTHR13363">
    <property type="entry name" value="RING FINGER AND SRY DOMAIN-CONTAINING"/>
    <property type="match status" value="1"/>
</dbReference>
<dbReference type="InterPro" id="IPR013083">
    <property type="entry name" value="Znf_RING/FYVE/PHD"/>
</dbReference>
<keyword evidence="2 4" id="KW-0863">Zinc-finger</keyword>
<dbReference type="InterPro" id="IPR013320">
    <property type="entry name" value="ConA-like_dom_sf"/>
</dbReference>
<dbReference type="PANTHER" id="PTHR13363:SF6">
    <property type="entry name" value="RING FINGER AND SPRY DOMAIN-CONTAINING PROTEIN 1"/>
    <property type="match status" value="1"/>
</dbReference>
<protein>
    <recommendedName>
        <fullName evidence="10">B30.2/SPRY domain-containing protein</fullName>
    </recommendedName>
</protein>
<evidence type="ECO:0000256" key="1">
    <source>
        <dbReference type="ARBA" id="ARBA00022723"/>
    </source>
</evidence>
<dbReference type="Gene3D" id="2.60.120.920">
    <property type="match status" value="1"/>
</dbReference>
<evidence type="ECO:0008006" key="10">
    <source>
        <dbReference type="Google" id="ProtNLM"/>
    </source>
</evidence>
<feature type="compositionally biased region" description="Basic residues" evidence="5">
    <location>
        <begin position="186"/>
        <end position="199"/>
    </location>
</feature>
<dbReference type="Pfam" id="PF13920">
    <property type="entry name" value="zf-C3HC4_3"/>
    <property type="match status" value="1"/>
</dbReference>
<feature type="compositionally biased region" description="Polar residues" evidence="5">
    <location>
        <begin position="464"/>
        <end position="474"/>
    </location>
</feature>
<dbReference type="GO" id="GO:0008270">
    <property type="term" value="F:zinc ion binding"/>
    <property type="evidence" value="ECO:0007669"/>
    <property type="project" value="UniProtKB-KW"/>
</dbReference>
<feature type="region of interest" description="Disordered" evidence="5">
    <location>
        <begin position="448"/>
        <end position="474"/>
    </location>
</feature>
<feature type="compositionally biased region" description="Low complexity" evidence="5">
    <location>
        <begin position="147"/>
        <end position="170"/>
    </location>
</feature>
<feature type="domain" description="B30.2/SPRY" evidence="7">
    <location>
        <begin position="546"/>
        <end position="751"/>
    </location>
</feature>
<evidence type="ECO:0000256" key="2">
    <source>
        <dbReference type="ARBA" id="ARBA00022771"/>
    </source>
</evidence>
<evidence type="ECO:0000313" key="9">
    <source>
        <dbReference type="Proteomes" id="UP001209540"/>
    </source>
</evidence>
<dbReference type="GO" id="GO:0051603">
    <property type="term" value="P:proteolysis involved in protein catabolic process"/>
    <property type="evidence" value="ECO:0007669"/>
    <property type="project" value="TreeGrafter"/>
</dbReference>
<dbReference type="InterPro" id="IPR001870">
    <property type="entry name" value="B30.2/SPRY"/>
</dbReference>
<evidence type="ECO:0000313" key="8">
    <source>
        <dbReference type="EMBL" id="KAI9255101.1"/>
    </source>
</evidence>
<dbReference type="PROSITE" id="PS50188">
    <property type="entry name" value="B302_SPRY"/>
    <property type="match status" value="1"/>
</dbReference>
<dbReference type="Pfam" id="PF00622">
    <property type="entry name" value="SPRY"/>
    <property type="match status" value="1"/>
</dbReference>
<feature type="region of interest" description="Disordered" evidence="5">
    <location>
        <begin position="713"/>
        <end position="779"/>
    </location>
</feature>
<dbReference type="AlphaFoldDB" id="A0AAD5JUG7"/>
<dbReference type="SMART" id="SM00449">
    <property type="entry name" value="SPRY"/>
    <property type="match status" value="1"/>
</dbReference>
<keyword evidence="3" id="KW-0862">Zinc</keyword>
<dbReference type="Proteomes" id="UP001209540">
    <property type="component" value="Unassembled WGS sequence"/>
</dbReference>
<feature type="domain" description="RING-type" evidence="6">
    <location>
        <begin position="939"/>
        <end position="974"/>
    </location>
</feature>
<dbReference type="InterPro" id="IPR043136">
    <property type="entry name" value="B30.2/SPRY_sf"/>
</dbReference>
<dbReference type="EMBL" id="JAIXMP010000023">
    <property type="protein sequence ID" value="KAI9255101.1"/>
    <property type="molecule type" value="Genomic_DNA"/>
</dbReference>